<organism evidence="9 10">
    <name type="scientific">Dactylellina haptotyla (strain CBS 200.50)</name>
    <name type="common">Nematode-trapping fungus</name>
    <name type="synonym">Monacrosporium haptotylum</name>
    <dbReference type="NCBI Taxonomy" id="1284197"/>
    <lineage>
        <taxon>Eukaryota</taxon>
        <taxon>Fungi</taxon>
        <taxon>Dikarya</taxon>
        <taxon>Ascomycota</taxon>
        <taxon>Pezizomycotina</taxon>
        <taxon>Orbiliomycetes</taxon>
        <taxon>Orbiliales</taxon>
        <taxon>Orbiliaceae</taxon>
        <taxon>Dactylellina</taxon>
    </lineage>
</organism>
<comment type="subcellular location">
    <subcellularLocation>
        <location evidence="1">Membrane</location>
        <topology evidence="1">Multi-pass membrane protein</topology>
    </subcellularLocation>
</comment>
<evidence type="ECO:0000256" key="1">
    <source>
        <dbReference type="ARBA" id="ARBA00004141"/>
    </source>
</evidence>
<accession>S8C210</accession>
<dbReference type="InterPro" id="IPR052337">
    <property type="entry name" value="SAT4-like"/>
</dbReference>
<evidence type="ECO:0000313" key="10">
    <source>
        <dbReference type="Proteomes" id="UP000015100"/>
    </source>
</evidence>
<dbReference type="OrthoDB" id="5022096at2759"/>
<feature type="compositionally biased region" description="Basic residues" evidence="6">
    <location>
        <begin position="405"/>
        <end position="414"/>
    </location>
</feature>
<keyword evidence="3 7" id="KW-1133">Transmembrane helix</keyword>
<feature type="transmembrane region" description="Helical" evidence="7">
    <location>
        <begin position="129"/>
        <end position="156"/>
    </location>
</feature>
<evidence type="ECO:0000256" key="6">
    <source>
        <dbReference type="SAM" id="MobiDB-lite"/>
    </source>
</evidence>
<feature type="transmembrane region" description="Helical" evidence="7">
    <location>
        <begin position="220"/>
        <end position="239"/>
    </location>
</feature>
<comment type="caution">
    <text evidence="9">The sequence shown here is derived from an EMBL/GenBank/DDBJ whole genome shotgun (WGS) entry which is preliminary data.</text>
</comment>
<keyword evidence="2 7" id="KW-0812">Transmembrane</keyword>
<dbReference type="Proteomes" id="UP000015100">
    <property type="component" value="Unassembled WGS sequence"/>
</dbReference>
<dbReference type="STRING" id="1284197.S8C210"/>
<dbReference type="HOGENOM" id="CLU_509985_0_0_1"/>
<evidence type="ECO:0000256" key="7">
    <source>
        <dbReference type="SAM" id="Phobius"/>
    </source>
</evidence>
<dbReference type="OMA" id="FASICFT"/>
<dbReference type="EMBL" id="AQGS01000226">
    <property type="protein sequence ID" value="EPS41647.1"/>
    <property type="molecule type" value="Genomic_DNA"/>
</dbReference>
<feature type="compositionally biased region" description="Low complexity" evidence="6">
    <location>
        <begin position="382"/>
        <end position="402"/>
    </location>
</feature>
<feature type="domain" description="Rhodopsin" evidence="8">
    <location>
        <begin position="73"/>
        <end position="312"/>
    </location>
</feature>
<reference evidence="9 10" key="1">
    <citation type="journal article" date="2013" name="PLoS Genet.">
        <title>Genomic mechanisms accounting for the adaptation to parasitism in nematode-trapping fungi.</title>
        <authorList>
            <person name="Meerupati T."/>
            <person name="Andersson K.M."/>
            <person name="Friman E."/>
            <person name="Kumar D."/>
            <person name="Tunlid A."/>
            <person name="Ahren D."/>
        </authorList>
    </citation>
    <scope>NUCLEOTIDE SEQUENCE [LARGE SCALE GENOMIC DNA]</scope>
    <source>
        <strain evidence="9 10">CBS 200.50</strain>
    </source>
</reference>
<evidence type="ECO:0000256" key="2">
    <source>
        <dbReference type="ARBA" id="ARBA00022692"/>
    </source>
</evidence>
<keyword evidence="4 7" id="KW-0472">Membrane</keyword>
<gene>
    <name evidence="9" type="ORF">H072_4454</name>
</gene>
<comment type="similarity">
    <text evidence="5">Belongs to the SAT4 family.</text>
</comment>
<dbReference type="PANTHER" id="PTHR33048:SF123">
    <property type="entry name" value="INTEGRAL MEMBRANE PROTEIN"/>
    <property type="match status" value="1"/>
</dbReference>
<dbReference type="AlphaFoldDB" id="S8C210"/>
<feature type="region of interest" description="Disordered" evidence="6">
    <location>
        <begin position="371"/>
        <end position="414"/>
    </location>
</feature>
<keyword evidence="10" id="KW-1185">Reference proteome</keyword>
<dbReference type="eggNOG" id="ENOG502SI68">
    <property type="taxonomic scope" value="Eukaryota"/>
</dbReference>
<feature type="transmembrane region" description="Helical" evidence="7">
    <location>
        <begin position="168"/>
        <end position="188"/>
    </location>
</feature>
<feature type="transmembrane region" description="Helical" evidence="7">
    <location>
        <begin position="295"/>
        <end position="315"/>
    </location>
</feature>
<evidence type="ECO:0000256" key="4">
    <source>
        <dbReference type="ARBA" id="ARBA00023136"/>
    </source>
</evidence>
<dbReference type="InterPro" id="IPR049326">
    <property type="entry name" value="Rhodopsin_dom_fungi"/>
</dbReference>
<evidence type="ECO:0000313" key="9">
    <source>
        <dbReference type="EMBL" id="EPS41647.1"/>
    </source>
</evidence>
<feature type="transmembrane region" description="Helical" evidence="7">
    <location>
        <begin position="56"/>
        <end position="77"/>
    </location>
</feature>
<reference evidence="10" key="2">
    <citation type="submission" date="2013-04" db="EMBL/GenBank/DDBJ databases">
        <title>Genomic mechanisms accounting for the adaptation to parasitism in nematode-trapping fungi.</title>
        <authorList>
            <person name="Ahren D.G."/>
        </authorList>
    </citation>
    <scope>NUCLEOTIDE SEQUENCE [LARGE SCALE GENOMIC DNA]</scope>
    <source>
        <strain evidence="10">CBS 200.50</strain>
    </source>
</reference>
<evidence type="ECO:0000256" key="5">
    <source>
        <dbReference type="ARBA" id="ARBA00038359"/>
    </source>
</evidence>
<name>S8C210_DACHA</name>
<dbReference type="PANTHER" id="PTHR33048">
    <property type="entry name" value="PTH11-LIKE INTEGRAL MEMBRANE PROTEIN (AFU_ORTHOLOGUE AFUA_5G11245)"/>
    <property type="match status" value="1"/>
</dbReference>
<dbReference type="GO" id="GO:0016020">
    <property type="term" value="C:membrane"/>
    <property type="evidence" value="ECO:0007669"/>
    <property type="project" value="UniProtKB-SubCell"/>
</dbReference>
<dbReference type="Pfam" id="PF20684">
    <property type="entry name" value="Fung_rhodopsin"/>
    <property type="match status" value="1"/>
</dbReference>
<protein>
    <recommendedName>
        <fullName evidence="8">Rhodopsin domain-containing protein</fullName>
    </recommendedName>
</protein>
<sequence>MSAPVPTSTDPAFHESSVDLSSPINQSQKFAALIERFGRWPAYMTGDPIISRGNELFIPIIVLGALSILSTVLRLYVRGFVVRSIGWDDGTMIVALAATIVFNAIYMWAVKGGGLGRYEIDVPLEMWPALFKAMFLNPIIYHISIGFLKASICLFLLRIATVKIYRQVLWGTMIFSSVFLFTFMVVTACQCDYLDLFYGRKTNSWCLKAGVVEHASFGTAAGNIVTDFILVIIPIPMLWKVNISRLKKFLIRLIISLGLFASFATIIRLIYLLVYPPYGNVTYHIEFEIWSVVELNSGIIVANIPALAPLIKGFLENRKNSRGNTPQHTSDTAKFKWGKIRLPGQRGRQVKSTRQWQLTLGSVISIFGRDDGDDEKVGDGSGSASDGSWSWGSTDGTSNGSTVPKYKKDRKRRGSSLTSFTAIGDVEKGWGDYSMDEGKQAEMSLRATKGKSLGGAPPIASAASFTEKHRKSQGAELEMIEHKNRLLVAPFLAQTPRNLCLNSNPEGGENLREQVDKFPSLPKRSITGSFIRRV</sequence>
<proteinExistence type="inferred from homology"/>
<feature type="transmembrane region" description="Helical" evidence="7">
    <location>
        <begin position="89"/>
        <end position="109"/>
    </location>
</feature>
<feature type="transmembrane region" description="Helical" evidence="7">
    <location>
        <begin position="251"/>
        <end position="275"/>
    </location>
</feature>
<evidence type="ECO:0000259" key="8">
    <source>
        <dbReference type="Pfam" id="PF20684"/>
    </source>
</evidence>
<evidence type="ECO:0000256" key="3">
    <source>
        <dbReference type="ARBA" id="ARBA00022989"/>
    </source>
</evidence>